<keyword evidence="1" id="KW-0732">Signal</keyword>
<gene>
    <name evidence="3" type="ORF">MW290_12895</name>
</gene>
<accession>A0ABY4S2C0</accession>
<evidence type="ECO:0000256" key="1">
    <source>
        <dbReference type="SAM" id="SignalP"/>
    </source>
</evidence>
<dbReference type="RefSeq" id="WP_250195053.1">
    <property type="nucleotide sequence ID" value="NZ_CP097635.1"/>
</dbReference>
<organism evidence="3 4">
    <name type="scientific">Aquincola tertiaricarbonis</name>
    <dbReference type="NCBI Taxonomy" id="391953"/>
    <lineage>
        <taxon>Bacteria</taxon>
        <taxon>Pseudomonadati</taxon>
        <taxon>Pseudomonadota</taxon>
        <taxon>Betaproteobacteria</taxon>
        <taxon>Burkholderiales</taxon>
        <taxon>Sphaerotilaceae</taxon>
        <taxon>Aquincola</taxon>
    </lineage>
</organism>
<protein>
    <submittedName>
        <fullName evidence="3">PEP-CTERM sorting domain-containing protein</fullName>
    </submittedName>
</protein>
<feature type="signal peptide" evidence="1">
    <location>
        <begin position="1"/>
        <end position="30"/>
    </location>
</feature>
<feature type="domain" description="Ice-binding protein C-terminal" evidence="2">
    <location>
        <begin position="266"/>
        <end position="288"/>
    </location>
</feature>
<dbReference type="NCBIfam" id="TIGR02595">
    <property type="entry name" value="PEP_CTERM"/>
    <property type="match status" value="1"/>
</dbReference>
<dbReference type="Pfam" id="PF07589">
    <property type="entry name" value="PEP-CTERM"/>
    <property type="match status" value="1"/>
</dbReference>
<keyword evidence="4" id="KW-1185">Reference proteome</keyword>
<dbReference type="EMBL" id="CP097635">
    <property type="protein sequence ID" value="URI06790.1"/>
    <property type="molecule type" value="Genomic_DNA"/>
</dbReference>
<proteinExistence type="predicted"/>
<sequence length="295" mass="29651">MQLPDTARWRPRLALGLMSLLLAASAPALAALHAIGPDAQGVGRLFTDLDEPTTALALGDGSMAFNGGLTFSTADGRFYAIANDSLGQSVLTSFSGADPAALSTPITLGSGFVGGLAAQGRRLYAVAQDFSGAASLYRVDGGGASLVGALGGGLYGGLTYNPRDGLLYGIAADDAGVQRRLVAIDAEAAGGPGTTVLFDLGDGSRAFQGGLAWDDRDGRFVAIANDATGGSQLVAFASSGPGSLVDLATPLGPGYINAGLAWTAPAVPEPQAALLLLAGLAALAWRRRQRPSPLP</sequence>
<evidence type="ECO:0000313" key="3">
    <source>
        <dbReference type="EMBL" id="URI06790.1"/>
    </source>
</evidence>
<feature type="chain" id="PRO_5046446845" evidence="1">
    <location>
        <begin position="31"/>
        <end position="295"/>
    </location>
</feature>
<name>A0ABY4S2C0_AQUTE</name>
<reference evidence="3" key="1">
    <citation type="submission" date="2022-05" db="EMBL/GenBank/DDBJ databases">
        <title>An RpoN-dependent PEP-CTERM gene is involved in floc formation of an Aquincola tertiaricarbonis strain.</title>
        <authorList>
            <person name="Qiu D."/>
            <person name="Xia M."/>
        </authorList>
    </citation>
    <scope>NUCLEOTIDE SEQUENCE</scope>
    <source>
        <strain evidence="3">RN12</strain>
    </source>
</reference>
<evidence type="ECO:0000259" key="2">
    <source>
        <dbReference type="Pfam" id="PF07589"/>
    </source>
</evidence>
<dbReference type="InterPro" id="IPR013424">
    <property type="entry name" value="Ice-binding_C"/>
</dbReference>
<dbReference type="SUPFAM" id="SSF50956">
    <property type="entry name" value="Thermostable phytase (3-phytase)"/>
    <property type="match status" value="1"/>
</dbReference>
<evidence type="ECO:0000313" key="4">
    <source>
        <dbReference type="Proteomes" id="UP001056201"/>
    </source>
</evidence>
<dbReference type="Proteomes" id="UP001056201">
    <property type="component" value="Chromosome 1"/>
</dbReference>